<reference evidence="2 3" key="1">
    <citation type="journal article" date="2012" name="J. Bacteriol.">
        <title>Genome Sequence of Nitratireductor indicus Type Strain C115.</title>
        <authorList>
            <person name="Lai Q."/>
            <person name="Li G."/>
            <person name="Yu Z."/>
            <person name="Shao Z."/>
        </authorList>
    </citation>
    <scope>NUCLEOTIDE SEQUENCE [LARGE SCALE GENOMIC DNA]</scope>
    <source>
        <strain evidence="2 3">C115</strain>
    </source>
</reference>
<organism evidence="2 3">
    <name type="scientific">Nitratireductor indicus C115</name>
    <dbReference type="NCBI Taxonomy" id="1231190"/>
    <lineage>
        <taxon>Bacteria</taxon>
        <taxon>Pseudomonadati</taxon>
        <taxon>Pseudomonadota</taxon>
        <taxon>Alphaproteobacteria</taxon>
        <taxon>Hyphomicrobiales</taxon>
        <taxon>Phyllobacteriaceae</taxon>
        <taxon>Nitratireductor</taxon>
    </lineage>
</organism>
<accession>K2P6R7</accession>
<dbReference type="AlphaFoldDB" id="K2P6R7"/>
<dbReference type="PATRIC" id="fig|1231190.3.peg.1378"/>
<evidence type="ECO:0000256" key="1">
    <source>
        <dbReference type="SAM" id="MobiDB-lite"/>
    </source>
</evidence>
<sequence>METPVVAAPMVESAPAAPALILNPSPALILSLSKDEDGMMRDDARKSLHPTSPQERQTWTNNS</sequence>
<comment type="caution">
    <text evidence="2">The sequence shown here is derived from an EMBL/GenBank/DDBJ whole genome shotgun (WGS) entry which is preliminary data.</text>
</comment>
<keyword evidence="3" id="KW-1185">Reference proteome</keyword>
<feature type="compositionally biased region" description="Polar residues" evidence="1">
    <location>
        <begin position="49"/>
        <end position="63"/>
    </location>
</feature>
<dbReference type="EMBL" id="AMSI01000004">
    <property type="protein sequence ID" value="EKF42971.1"/>
    <property type="molecule type" value="Genomic_DNA"/>
</dbReference>
<feature type="region of interest" description="Disordered" evidence="1">
    <location>
        <begin position="39"/>
        <end position="63"/>
    </location>
</feature>
<name>K2P6R7_9HYPH</name>
<gene>
    <name evidence="2" type="ORF">NA8A_06539</name>
</gene>
<dbReference type="Proteomes" id="UP000007374">
    <property type="component" value="Unassembled WGS sequence"/>
</dbReference>
<evidence type="ECO:0000313" key="2">
    <source>
        <dbReference type="EMBL" id="EKF42971.1"/>
    </source>
</evidence>
<dbReference type="STRING" id="721133.SAMN05216176_1057"/>
<protein>
    <submittedName>
        <fullName evidence="2">Uncharacterized protein</fullName>
    </submittedName>
</protein>
<evidence type="ECO:0000313" key="3">
    <source>
        <dbReference type="Proteomes" id="UP000007374"/>
    </source>
</evidence>
<dbReference type="RefSeq" id="WP_009449871.1">
    <property type="nucleotide sequence ID" value="NZ_AMSI01000004.1"/>
</dbReference>
<proteinExistence type="predicted"/>